<name>A0ABY4S0T5_9BACL</name>
<keyword evidence="2" id="KW-0808">Transferase</keyword>
<dbReference type="CDD" id="cd02440">
    <property type="entry name" value="AdoMet_MTases"/>
    <property type="match status" value="1"/>
</dbReference>
<evidence type="ECO:0000313" key="2">
    <source>
        <dbReference type="EMBL" id="UQZ87208.1"/>
    </source>
</evidence>
<reference evidence="2" key="1">
    <citation type="submission" date="2018-02" db="EMBL/GenBank/DDBJ databases">
        <authorList>
            <person name="Kim S.-K."/>
            <person name="Jung H.-I."/>
            <person name="Lee S.-W."/>
        </authorList>
    </citation>
    <scope>NUCLEOTIDE SEQUENCE</scope>
    <source>
        <strain evidence="2">SK3146</strain>
    </source>
</reference>
<gene>
    <name evidence="2" type="primary">ubiG</name>
    <name evidence="2" type="ORF">SK3146_06505</name>
</gene>
<dbReference type="Pfam" id="PF13649">
    <property type="entry name" value="Methyltransf_25"/>
    <property type="match status" value="1"/>
</dbReference>
<organism evidence="2 3">
    <name type="scientific">Paenibacillus konkukensis</name>
    <dbReference type="NCBI Taxonomy" id="2020716"/>
    <lineage>
        <taxon>Bacteria</taxon>
        <taxon>Bacillati</taxon>
        <taxon>Bacillota</taxon>
        <taxon>Bacilli</taxon>
        <taxon>Bacillales</taxon>
        <taxon>Paenibacillaceae</taxon>
        <taxon>Paenibacillus</taxon>
    </lineage>
</organism>
<dbReference type="EMBL" id="CP027059">
    <property type="protein sequence ID" value="UQZ87208.1"/>
    <property type="molecule type" value="Genomic_DNA"/>
</dbReference>
<keyword evidence="2" id="KW-0489">Methyltransferase</keyword>
<sequence>MDNVKRIWNEWSETWYQRYRTDKAIAKIIQNPESAFHRTTFSMIKAALPDLKGKKVLVPSSGDNHAVFALHMMGAKVTSCDISEKQIEHSSNLAGKYGWDIEFICDDTMRLSSVKSDEYDFVYTSNGVHVWITDLNSMYSSIRRILKKGGAYIMFDIHPFLRPFELDKGKLTLVKPYDAAGPFLNDEVPRLHWRMQDIVNAIISSGLSVKHIEEMFAEDGSFWVDESTSEGDSLSAQELEDLRNWKLNSMAGLPQWVSIHAVK</sequence>
<feature type="domain" description="Methyltransferase" evidence="1">
    <location>
        <begin position="68"/>
        <end position="150"/>
    </location>
</feature>
<keyword evidence="3" id="KW-1185">Reference proteome</keyword>
<evidence type="ECO:0000313" key="3">
    <source>
        <dbReference type="Proteomes" id="UP001057134"/>
    </source>
</evidence>
<proteinExistence type="predicted"/>
<reference evidence="2" key="2">
    <citation type="journal article" date="2021" name="J Anim Sci Technol">
        <title>Complete genome sequence of Paenibacillus konkukensis sp. nov. SK3146 as a potential probiotic strain.</title>
        <authorList>
            <person name="Jung H.I."/>
            <person name="Park S."/>
            <person name="Niu K.M."/>
            <person name="Lee S.W."/>
            <person name="Kothari D."/>
            <person name="Yi K.J."/>
            <person name="Kim S.K."/>
        </authorList>
    </citation>
    <scope>NUCLEOTIDE SEQUENCE</scope>
    <source>
        <strain evidence="2">SK3146</strain>
    </source>
</reference>
<dbReference type="InterPro" id="IPR041698">
    <property type="entry name" value="Methyltransf_25"/>
</dbReference>
<protein>
    <submittedName>
        <fullName evidence="2">Ubiquinone biosynthesis O-methyltransferase</fullName>
        <ecNumber evidence="2">2.1.1.222</ecNumber>
    </submittedName>
</protein>
<dbReference type="Proteomes" id="UP001057134">
    <property type="component" value="Chromosome"/>
</dbReference>
<dbReference type="Gene3D" id="3.40.50.150">
    <property type="entry name" value="Vaccinia Virus protein VP39"/>
    <property type="match status" value="1"/>
</dbReference>
<evidence type="ECO:0000259" key="1">
    <source>
        <dbReference type="Pfam" id="PF13649"/>
    </source>
</evidence>
<dbReference type="RefSeq" id="WP_249862690.1">
    <property type="nucleotide sequence ID" value="NZ_CP027059.1"/>
</dbReference>
<dbReference type="InterPro" id="IPR029063">
    <property type="entry name" value="SAM-dependent_MTases_sf"/>
</dbReference>
<accession>A0ABY4S0T5</accession>
<dbReference type="EC" id="2.1.1.222" evidence="2"/>
<keyword evidence="2" id="KW-0830">Ubiquinone</keyword>
<dbReference type="GO" id="GO:0032259">
    <property type="term" value="P:methylation"/>
    <property type="evidence" value="ECO:0007669"/>
    <property type="project" value="UniProtKB-KW"/>
</dbReference>
<dbReference type="GO" id="GO:0102208">
    <property type="term" value="F:2-polyprenyl-6-hydroxyphenol methylase activity"/>
    <property type="evidence" value="ECO:0007669"/>
    <property type="project" value="UniProtKB-EC"/>
</dbReference>
<dbReference type="SUPFAM" id="SSF53335">
    <property type="entry name" value="S-adenosyl-L-methionine-dependent methyltransferases"/>
    <property type="match status" value="1"/>
</dbReference>